<evidence type="ECO:0000313" key="5">
    <source>
        <dbReference type="Proteomes" id="UP000515960"/>
    </source>
</evidence>
<proteinExistence type="inferred from homology"/>
<dbReference type="Proteomes" id="UP000515960">
    <property type="component" value="Chromosome"/>
</dbReference>
<evidence type="ECO:0000259" key="3">
    <source>
        <dbReference type="PROSITE" id="PS50991"/>
    </source>
</evidence>
<sequence>MNGKPWETENWNVSQCNYWDEVRESFRLAPHIQFHDATLRDGEQSPGVVFSVEDKIAIAKQLDEIGMHRIEAGMPAVSPQDFEAICRISRLGLKAKLFAFSRAMPGDIEKVVASGVSGAVIEITCGESRLKYAHPKWSLEDVVRQSVETVRFAKRHGLYTVYFPYDTTRADPAFLKELLREVCEQADPDAVAVVDTTGTILPSALRVLVGRVREYVGGRPVEIHTHNDLGMGVANALAAVEAGAEVVHGCINGLGERCGNAAMEEMVVAAEALYGIRTGIDCSRLRETCLLLERLSGVKVPFNKPIAGPAAYMKESGVGIKVATEHPLVTFPISDRFVGGRRTLVLGKKSGKDSIHMKLDELHETLSEEKVERLLAQVKELSIRERRYLTDAEFRALLDSVR</sequence>
<dbReference type="KEGG" id="ohi:H8790_04695"/>
<dbReference type="RefSeq" id="WP_187333771.1">
    <property type="nucleotide sequence ID" value="NZ_CP060490.1"/>
</dbReference>
<feature type="domain" description="Pyruvate carboxyltransferase" evidence="3">
    <location>
        <begin position="32"/>
        <end position="286"/>
    </location>
</feature>
<dbReference type="Gene3D" id="1.10.238.260">
    <property type="match status" value="1"/>
</dbReference>
<keyword evidence="5" id="KW-1185">Reference proteome</keyword>
<reference evidence="4 5" key="1">
    <citation type="submission" date="2020-08" db="EMBL/GenBank/DDBJ databases">
        <authorList>
            <person name="Liu C."/>
            <person name="Sun Q."/>
        </authorList>
    </citation>
    <scope>NUCLEOTIDE SEQUENCE [LARGE SCALE GENOMIC DNA]</scope>
    <source>
        <strain evidence="4 5">NSJ-62</strain>
    </source>
</reference>
<keyword evidence="1 2" id="KW-0808">Transferase</keyword>
<dbReference type="PROSITE" id="PS00815">
    <property type="entry name" value="AIPM_HOMOCIT_SYNTH_1"/>
    <property type="match status" value="1"/>
</dbReference>
<dbReference type="InterPro" id="IPR013785">
    <property type="entry name" value="Aldolase_TIM"/>
</dbReference>
<gene>
    <name evidence="4" type="ORF">H8790_04695</name>
</gene>
<dbReference type="SUPFAM" id="SSF51569">
    <property type="entry name" value="Aldolase"/>
    <property type="match status" value="1"/>
</dbReference>
<name>A0A7G9B6Y7_9FIRM</name>
<dbReference type="PANTHER" id="PTHR42880">
    <property type="entry name" value="HOMOCITRATE SYNTHASE"/>
    <property type="match status" value="1"/>
</dbReference>
<dbReference type="PROSITE" id="PS00816">
    <property type="entry name" value="AIPM_HOMOCIT_SYNTH_2"/>
    <property type="match status" value="1"/>
</dbReference>
<dbReference type="PROSITE" id="PS50991">
    <property type="entry name" value="PYR_CT"/>
    <property type="match status" value="1"/>
</dbReference>
<dbReference type="InterPro" id="IPR002034">
    <property type="entry name" value="AIPM/Hcit_synth_CS"/>
</dbReference>
<dbReference type="Pfam" id="PF00682">
    <property type="entry name" value="HMGL-like"/>
    <property type="match status" value="1"/>
</dbReference>
<organism evidence="4 5">
    <name type="scientific">Oscillibacter hominis</name>
    <dbReference type="NCBI Taxonomy" id="2763056"/>
    <lineage>
        <taxon>Bacteria</taxon>
        <taxon>Bacillati</taxon>
        <taxon>Bacillota</taxon>
        <taxon>Clostridia</taxon>
        <taxon>Eubacteriales</taxon>
        <taxon>Oscillospiraceae</taxon>
        <taxon>Oscillibacter</taxon>
    </lineage>
</organism>
<comment type="similarity">
    <text evidence="2">Belongs to the alpha-IPM synthase/homocitrate synthase family.</text>
</comment>
<dbReference type="EMBL" id="CP060490">
    <property type="protein sequence ID" value="QNL45318.1"/>
    <property type="molecule type" value="Genomic_DNA"/>
</dbReference>
<dbReference type="AlphaFoldDB" id="A0A7G9B6Y7"/>
<evidence type="ECO:0000256" key="1">
    <source>
        <dbReference type="ARBA" id="ARBA00022679"/>
    </source>
</evidence>
<accession>A0A7G9B6Y7</accession>
<dbReference type="Gene3D" id="3.20.20.70">
    <property type="entry name" value="Aldolase class I"/>
    <property type="match status" value="1"/>
</dbReference>
<dbReference type="PANTHER" id="PTHR42880:SF1">
    <property type="entry name" value="ISOPROPYLMALATE_HOMOCITRATE_CITRAMALATE SYNTHASE FAMILY PROTEIN"/>
    <property type="match status" value="1"/>
</dbReference>
<evidence type="ECO:0000256" key="2">
    <source>
        <dbReference type="RuleBase" id="RU003523"/>
    </source>
</evidence>
<protein>
    <recommendedName>
        <fullName evidence="3">Pyruvate carboxyltransferase domain-containing protein</fullName>
    </recommendedName>
</protein>
<dbReference type="InterPro" id="IPR000891">
    <property type="entry name" value="PYR_CT"/>
</dbReference>
<dbReference type="GO" id="GO:0046912">
    <property type="term" value="F:acyltransferase activity, acyl groups converted into alkyl on transfer"/>
    <property type="evidence" value="ECO:0007669"/>
    <property type="project" value="InterPro"/>
</dbReference>
<dbReference type="GO" id="GO:0019752">
    <property type="term" value="P:carboxylic acid metabolic process"/>
    <property type="evidence" value="ECO:0007669"/>
    <property type="project" value="InterPro"/>
</dbReference>
<evidence type="ECO:0000313" key="4">
    <source>
        <dbReference type="EMBL" id="QNL45318.1"/>
    </source>
</evidence>